<dbReference type="Proteomes" id="UP001431783">
    <property type="component" value="Unassembled WGS sequence"/>
</dbReference>
<dbReference type="SUPFAM" id="SSF52047">
    <property type="entry name" value="RNI-like"/>
    <property type="match status" value="1"/>
</dbReference>
<protein>
    <recommendedName>
        <fullName evidence="1">F-box/LRR-repeat protein 15-like leucin rich repeat domain-containing protein</fullName>
    </recommendedName>
</protein>
<evidence type="ECO:0000313" key="3">
    <source>
        <dbReference type="Proteomes" id="UP001431783"/>
    </source>
</evidence>
<dbReference type="GO" id="GO:0019005">
    <property type="term" value="C:SCF ubiquitin ligase complex"/>
    <property type="evidence" value="ECO:0007669"/>
    <property type="project" value="TreeGrafter"/>
</dbReference>
<sequence length="264" mass="30188">MLYKWKKSVPSLFSLSLDYVVEHLNIYTLNGCDNLKYLPIHIKDQLLKRITISSCFWKWLDFKNTFSMMVHACVKHIDLTSVYVDDELLQVLEICKGLQKVYLSRVGTQNFTRSGLLNLLKCLPKLQFLQLRNCNVVDDVVLECLSENCLNLSALDLGGCTKITDKGMNYLNKLNKIQCLTISKTQVTNEGLISFVKRPCCAILKELKLDNCIHITEIGLLAVTKHCPNLEILVYYNCSVPAAETSLMENNLKSLRQLTWSISW</sequence>
<comment type="caution">
    <text evidence="2">The sequence shown here is derived from an EMBL/GenBank/DDBJ whole genome shotgun (WGS) entry which is preliminary data.</text>
</comment>
<dbReference type="PANTHER" id="PTHR13318">
    <property type="entry name" value="PARTNER OF PAIRED, ISOFORM B-RELATED"/>
    <property type="match status" value="1"/>
</dbReference>
<gene>
    <name evidence="2" type="ORF">WA026_014014</name>
</gene>
<dbReference type="GO" id="GO:0031146">
    <property type="term" value="P:SCF-dependent proteasomal ubiquitin-dependent protein catabolic process"/>
    <property type="evidence" value="ECO:0007669"/>
    <property type="project" value="TreeGrafter"/>
</dbReference>
<dbReference type="Pfam" id="PF25372">
    <property type="entry name" value="DUF7885"/>
    <property type="match status" value="1"/>
</dbReference>
<dbReference type="SMART" id="SM00367">
    <property type="entry name" value="LRR_CC"/>
    <property type="match status" value="4"/>
</dbReference>
<feature type="domain" description="F-box/LRR-repeat protein 15-like leucin rich repeat" evidence="1">
    <location>
        <begin position="89"/>
        <end position="222"/>
    </location>
</feature>
<evidence type="ECO:0000259" key="1">
    <source>
        <dbReference type="Pfam" id="PF25372"/>
    </source>
</evidence>
<dbReference type="InterPro" id="IPR057207">
    <property type="entry name" value="FBXL15_LRR"/>
</dbReference>
<evidence type="ECO:0000313" key="2">
    <source>
        <dbReference type="EMBL" id="KAK9876635.1"/>
    </source>
</evidence>
<organism evidence="2 3">
    <name type="scientific">Henosepilachna vigintioctopunctata</name>
    <dbReference type="NCBI Taxonomy" id="420089"/>
    <lineage>
        <taxon>Eukaryota</taxon>
        <taxon>Metazoa</taxon>
        <taxon>Ecdysozoa</taxon>
        <taxon>Arthropoda</taxon>
        <taxon>Hexapoda</taxon>
        <taxon>Insecta</taxon>
        <taxon>Pterygota</taxon>
        <taxon>Neoptera</taxon>
        <taxon>Endopterygota</taxon>
        <taxon>Coleoptera</taxon>
        <taxon>Polyphaga</taxon>
        <taxon>Cucujiformia</taxon>
        <taxon>Coccinelloidea</taxon>
        <taxon>Coccinellidae</taxon>
        <taxon>Epilachninae</taxon>
        <taxon>Epilachnini</taxon>
        <taxon>Henosepilachna</taxon>
    </lineage>
</organism>
<name>A0AAW1U9D3_9CUCU</name>
<dbReference type="AlphaFoldDB" id="A0AAW1U9D3"/>
<keyword evidence="3" id="KW-1185">Reference proteome</keyword>
<dbReference type="EMBL" id="JARQZJ010000037">
    <property type="protein sequence ID" value="KAK9876635.1"/>
    <property type="molecule type" value="Genomic_DNA"/>
</dbReference>
<reference evidence="2 3" key="1">
    <citation type="submission" date="2023-03" db="EMBL/GenBank/DDBJ databases">
        <title>Genome insight into feeding habits of ladybird beetles.</title>
        <authorList>
            <person name="Li H.-S."/>
            <person name="Huang Y.-H."/>
            <person name="Pang H."/>
        </authorList>
    </citation>
    <scope>NUCLEOTIDE SEQUENCE [LARGE SCALE GENOMIC DNA]</scope>
    <source>
        <strain evidence="2">SYSU_2023b</strain>
        <tissue evidence="2">Whole body</tissue>
    </source>
</reference>
<dbReference type="InterPro" id="IPR006553">
    <property type="entry name" value="Leu-rich_rpt_Cys-con_subtyp"/>
</dbReference>
<dbReference type="Gene3D" id="3.80.10.10">
    <property type="entry name" value="Ribonuclease Inhibitor"/>
    <property type="match status" value="1"/>
</dbReference>
<accession>A0AAW1U9D3</accession>
<dbReference type="InterPro" id="IPR032675">
    <property type="entry name" value="LRR_dom_sf"/>
</dbReference>
<proteinExistence type="predicted"/>